<accession>A0ABZ2LSY1</accession>
<name>A0ABZ2LSY1_9BACT</name>
<organism evidence="2 3">
    <name type="scientific">Pendulispora albinea</name>
    <dbReference type="NCBI Taxonomy" id="2741071"/>
    <lineage>
        <taxon>Bacteria</taxon>
        <taxon>Pseudomonadati</taxon>
        <taxon>Myxococcota</taxon>
        <taxon>Myxococcia</taxon>
        <taxon>Myxococcales</taxon>
        <taxon>Sorangiineae</taxon>
        <taxon>Pendulisporaceae</taxon>
        <taxon>Pendulispora</taxon>
    </lineage>
</organism>
<dbReference type="PANTHER" id="PTHR35801">
    <property type="entry name" value="PHOSPHOSERINE PHOSPHATASE RSBX"/>
    <property type="match status" value="1"/>
</dbReference>
<dbReference type="Proteomes" id="UP001370348">
    <property type="component" value="Chromosome"/>
</dbReference>
<reference evidence="2 3" key="1">
    <citation type="submission" date="2021-12" db="EMBL/GenBank/DDBJ databases">
        <title>Discovery of the Pendulisporaceae a myxobacterial family with distinct sporulation behavior and unique specialized metabolism.</title>
        <authorList>
            <person name="Garcia R."/>
            <person name="Popoff A."/>
            <person name="Bader C.D."/>
            <person name="Loehr J."/>
            <person name="Walesch S."/>
            <person name="Walt C."/>
            <person name="Boldt J."/>
            <person name="Bunk B."/>
            <person name="Haeckl F.J.F.P.J."/>
            <person name="Gunesch A.P."/>
            <person name="Birkelbach J."/>
            <person name="Nuebel U."/>
            <person name="Pietschmann T."/>
            <person name="Bach T."/>
            <person name="Mueller R."/>
        </authorList>
    </citation>
    <scope>NUCLEOTIDE SEQUENCE [LARGE SCALE GENOMIC DNA]</scope>
    <source>
        <strain evidence="2 3">MSr11954</strain>
    </source>
</reference>
<dbReference type="Gene3D" id="3.60.40.10">
    <property type="entry name" value="PPM-type phosphatase domain"/>
    <property type="match status" value="1"/>
</dbReference>
<dbReference type="PANTHER" id="PTHR35801:SF1">
    <property type="entry name" value="PHOSPHOSERINE PHOSPHATASE RSBX"/>
    <property type="match status" value="1"/>
</dbReference>
<protein>
    <submittedName>
        <fullName evidence="2">Serine/threonine-protein phosphatase</fullName>
    </submittedName>
</protein>
<dbReference type="SUPFAM" id="SSF81606">
    <property type="entry name" value="PP2C-like"/>
    <property type="match status" value="1"/>
</dbReference>
<gene>
    <name evidence="2" type="ORF">LZC94_39985</name>
</gene>
<dbReference type="InterPro" id="IPR039248">
    <property type="entry name" value="Ptase_RsbX"/>
</dbReference>
<keyword evidence="3" id="KW-1185">Reference proteome</keyword>
<dbReference type="EMBL" id="CP089984">
    <property type="protein sequence ID" value="WXB13998.1"/>
    <property type="molecule type" value="Genomic_DNA"/>
</dbReference>
<dbReference type="RefSeq" id="WP_394823615.1">
    <property type="nucleotide sequence ID" value="NZ_CP089984.1"/>
</dbReference>
<evidence type="ECO:0000313" key="2">
    <source>
        <dbReference type="EMBL" id="WXB13998.1"/>
    </source>
</evidence>
<evidence type="ECO:0000256" key="1">
    <source>
        <dbReference type="SAM" id="MobiDB-lite"/>
    </source>
</evidence>
<proteinExistence type="predicted"/>
<evidence type="ECO:0000313" key="3">
    <source>
        <dbReference type="Proteomes" id="UP001370348"/>
    </source>
</evidence>
<feature type="region of interest" description="Disordered" evidence="1">
    <location>
        <begin position="1"/>
        <end position="21"/>
    </location>
</feature>
<dbReference type="InterPro" id="IPR036457">
    <property type="entry name" value="PPM-type-like_dom_sf"/>
</dbReference>
<sequence length="191" mass="20221">MKWTIGALTRPRPGEAENGDSPVVLTSDRVTWIGIVDALGHGGGAAKVAALSMQNLESAPLEDGIESMMRVLHQGLAGTRGAAAILCRLEGDSIEGCGVGNVFFHCGPTRVPSVIGEGVLGVRLRRLRSFTSKLNRSDRIVLTSDGVAQNFSLSDFRDLSPNETCSEIIMRHGLAHDDATVVVVDAEGEVD</sequence>